<name>A0AA39PTE5_9AGAR</name>
<evidence type="ECO:0000313" key="1">
    <source>
        <dbReference type="EMBL" id="KAK0489834.1"/>
    </source>
</evidence>
<organism evidence="1 2">
    <name type="scientific">Armillaria luteobubalina</name>
    <dbReference type="NCBI Taxonomy" id="153913"/>
    <lineage>
        <taxon>Eukaryota</taxon>
        <taxon>Fungi</taxon>
        <taxon>Dikarya</taxon>
        <taxon>Basidiomycota</taxon>
        <taxon>Agaricomycotina</taxon>
        <taxon>Agaricomycetes</taxon>
        <taxon>Agaricomycetidae</taxon>
        <taxon>Agaricales</taxon>
        <taxon>Marasmiineae</taxon>
        <taxon>Physalacriaceae</taxon>
        <taxon>Armillaria</taxon>
    </lineage>
</organism>
<dbReference type="Proteomes" id="UP001175228">
    <property type="component" value="Unassembled WGS sequence"/>
</dbReference>
<evidence type="ECO:0000313" key="2">
    <source>
        <dbReference type="Proteomes" id="UP001175228"/>
    </source>
</evidence>
<proteinExistence type="predicted"/>
<keyword evidence="2" id="KW-1185">Reference proteome</keyword>
<dbReference type="AlphaFoldDB" id="A0AA39PTE5"/>
<dbReference type="EMBL" id="JAUEPU010000036">
    <property type="protein sequence ID" value="KAK0489834.1"/>
    <property type="molecule type" value="Genomic_DNA"/>
</dbReference>
<accession>A0AA39PTE5</accession>
<comment type="caution">
    <text evidence="1">The sequence shown here is derived from an EMBL/GenBank/DDBJ whole genome shotgun (WGS) entry which is preliminary data.</text>
</comment>
<gene>
    <name evidence="1" type="ORF">EDD18DRAFT_1109969</name>
</gene>
<protein>
    <submittedName>
        <fullName evidence="1">Uncharacterized protein</fullName>
    </submittedName>
</protein>
<sequence length="183" mass="20570">MLKKFPDGEDYPGGGLMIRYKDPKGIVYKDLFFPDDLEAYWQEYTFYREEQSDGVARSRSCQFLEIRELRREHHRLHRSIFDVSGHPQAVSTCIKVIAGARPSLASEREGDVIAALDDIGRASIIYSMMDGIPSSIASPATCSTSQLQSGKRAGHERSPVSVGPDQLVKMLDLQYSFQVVFCM</sequence>
<reference evidence="1" key="1">
    <citation type="submission" date="2023-06" db="EMBL/GenBank/DDBJ databases">
        <authorList>
            <consortium name="Lawrence Berkeley National Laboratory"/>
            <person name="Ahrendt S."/>
            <person name="Sahu N."/>
            <person name="Indic B."/>
            <person name="Wong-Bajracharya J."/>
            <person name="Merenyi Z."/>
            <person name="Ke H.-M."/>
            <person name="Monk M."/>
            <person name="Kocsube S."/>
            <person name="Drula E."/>
            <person name="Lipzen A."/>
            <person name="Balint B."/>
            <person name="Henrissat B."/>
            <person name="Andreopoulos B."/>
            <person name="Martin F.M."/>
            <person name="Harder C.B."/>
            <person name="Rigling D."/>
            <person name="Ford K.L."/>
            <person name="Foster G.D."/>
            <person name="Pangilinan J."/>
            <person name="Papanicolaou A."/>
            <person name="Barry K."/>
            <person name="LaButti K."/>
            <person name="Viragh M."/>
            <person name="Koriabine M."/>
            <person name="Yan M."/>
            <person name="Riley R."/>
            <person name="Champramary S."/>
            <person name="Plett K.L."/>
            <person name="Tsai I.J."/>
            <person name="Slot J."/>
            <person name="Sipos G."/>
            <person name="Plett J."/>
            <person name="Nagy L.G."/>
            <person name="Grigoriev I.V."/>
        </authorList>
    </citation>
    <scope>NUCLEOTIDE SEQUENCE</scope>
    <source>
        <strain evidence="1">HWK02</strain>
    </source>
</reference>